<gene>
    <name evidence="5" type="ORF">JF290_07100</name>
</gene>
<dbReference type="Gene3D" id="1.10.10.10">
    <property type="entry name" value="Winged helix-like DNA-binding domain superfamily/Winged helix DNA-binding domain"/>
    <property type="match status" value="1"/>
</dbReference>
<reference evidence="5" key="1">
    <citation type="submission" date="2020-12" db="EMBL/GenBank/DDBJ databases">
        <title>Sedimentitalea sp. nov., isolated from sand in Incheon.</title>
        <authorList>
            <person name="Kim W."/>
        </authorList>
    </citation>
    <scope>NUCLEOTIDE SEQUENCE</scope>
    <source>
        <strain evidence="5">CAU 1593</strain>
    </source>
</reference>
<feature type="domain" description="GntR C-terminal" evidence="4">
    <location>
        <begin position="87"/>
        <end position="219"/>
    </location>
</feature>
<dbReference type="SUPFAM" id="SSF48008">
    <property type="entry name" value="GntR ligand-binding domain-like"/>
    <property type="match status" value="1"/>
</dbReference>
<organism evidence="5 6">
    <name type="scientific">Sedimentitalea arenosa</name>
    <dbReference type="NCBI Taxonomy" id="2798803"/>
    <lineage>
        <taxon>Bacteria</taxon>
        <taxon>Pseudomonadati</taxon>
        <taxon>Pseudomonadota</taxon>
        <taxon>Alphaproteobacteria</taxon>
        <taxon>Rhodobacterales</taxon>
        <taxon>Paracoccaceae</taxon>
        <taxon>Sedimentitalea</taxon>
    </lineage>
</organism>
<dbReference type="Proteomes" id="UP000619079">
    <property type="component" value="Unassembled WGS sequence"/>
</dbReference>
<sequence>MKSQDQNAPRLTRQDTRDIYEDLRIKLTMAGFRQGAKMKPADLRVAYGCSANTIREVLFRLSTVGLVLFEDQRGFRASPASPQRQHDLTTFRITLEQEGATQSMVRGGIEWEARLTAAHHKLLHIETQIRNTGEIEPILIPWCRAEWEFHETLVSACDSPFLIRTFQSIYDQFRQQLVSKERNYGYFPGNVSEHQRIVETALTKDADALRAAIHDHLKRNLRSDQPAVMSSSM</sequence>
<evidence type="ECO:0000256" key="3">
    <source>
        <dbReference type="ARBA" id="ARBA00023163"/>
    </source>
</evidence>
<evidence type="ECO:0000313" key="5">
    <source>
        <dbReference type="EMBL" id="MBJ6371291.1"/>
    </source>
</evidence>
<dbReference type="EMBL" id="JAELVR010000004">
    <property type="protein sequence ID" value="MBJ6371291.1"/>
    <property type="molecule type" value="Genomic_DNA"/>
</dbReference>
<dbReference type="InterPro" id="IPR011711">
    <property type="entry name" value="GntR_C"/>
</dbReference>
<proteinExistence type="predicted"/>
<dbReference type="GO" id="GO:0003700">
    <property type="term" value="F:DNA-binding transcription factor activity"/>
    <property type="evidence" value="ECO:0007669"/>
    <property type="project" value="InterPro"/>
</dbReference>
<dbReference type="Gene3D" id="1.20.120.530">
    <property type="entry name" value="GntR ligand-binding domain-like"/>
    <property type="match status" value="1"/>
</dbReference>
<dbReference type="InterPro" id="IPR036388">
    <property type="entry name" value="WH-like_DNA-bd_sf"/>
</dbReference>
<dbReference type="RefSeq" id="WP_199024147.1">
    <property type="nucleotide sequence ID" value="NZ_JAELVR010000004.1"/>
</dbReference>
<dbReference type="InterPro" id="IPR036390">
    <property type="entry name" value="WH_DNA-bd_sf"/>
</dbReference>
<evidence type="ECO:0000259" key="4">
    <source>
        <dbReference type="SMART" id="SM00895"/>
    </source>
</evidence>
<dbReference type="SMART" id="SM00895">
    <property type="entry name" value="FCD"/>
    <property type="match status" value="1"/>
</dbReference>
<evidence type="ECO:0000256" key="2">
    <source>
        <dbReference type="ARBA" id="ARBA00023125"/>
    </source>
</evidence>
<evidence type="ECO:0000256" key="1">
    <source>
        <dbReference type="ARBA" id="ARBA00023015"/>
    </source>
</evidence>
<protein>
    <submittedName>
        <fullName evidence="5">GntR family transcriptional regulator</fullName>
    </submittedName>
</protein>
<comment type="caution">
    <text evidence="5">The sequence shown here is derived from an EMBL/GenBank/DDBJ whole genome shotgun (WGS) entry which is preliminary data.</text>
</comment>
<dbReference type="InterPro" id="IPR000524">
    <property type="entry name" value="Tscrpt_reg_HTH_GntR"/>
</dbReference>
<keyword evidence="6" id="KW-1185">Reference proteome</keyword>
<dbReference type="InterPro" id="IPR008920">
    <property type="entry name" value="TF_FadR/GntR_C"/>
</dbReference>
<keyword evidence="1" id="KW-0805">Transcription regulation</keyword>
<accession>A0A8J7LZM3</accession>
<dbReference type="GO" id="GO:0003677">
    <property type="term" value="F:DNA binding"/>
    <property type="evidence" value="ECO:0007669"/>
    <property type="project" value="UniProtKB-KW"/>
</dbReference>
<dbReference type="PANTHER" id="PTHR43537:SF5">
    <property type="entry name" value="UXU OPERON TRANSCRIPTIONAL REGULATOR"/>
    <property type="match status" value="1"/>
</dbReference>
<dbReference type="AlphaFoldDB" id="A0A8J7LZM3"/>
<dbReference type="Pfam" id="PF00392">
    <property type="entry name" value="GntR"/>
    <property type="match status" value="1"/>
</dbReference>
<dbReference type="Pfam" id="PF07729">
    <property type="entry name" value="FCD"/>
    <property type="match status" value="1"/>
</dbReference>
<dbReference type="PANTHER" id="PTHR43537">
    <property type="entry name" value="TRANSCRIPTIONAL REGULATOR, GNTR FAMILY"/>
    <property type="match status" value="1"/>
</dbReference>
<dbReference type="SUPFAM" id="SSF46785">
    <property type="entry name" value="Winged helix' DNA-binding domain"/>
    <property type="match status" value="1"/>
</dbReference>
<keyword evidence="2" id="KW-0238">DNA-binding</keyword>
<keyword evidence="3" id="KW-0804">Transcription</keyword>
<evidence type="ECO:0000313" key="6">
    <source>
        <dbReference type="Proteomes" id="UP000619079"/>
    </source>
</evidence>
<name>A0A8J7LZM3_9RHOB</name>